<dbReference type="EMBL" id="PGOL01001181">
    <property type="protein sequence ID" value="PKI60186.1"/>
    <property type="molecule type" value="Genomic_DNA"/>
</dbReference>
<feature type="signal peptide" evidence="2">
    <location>
        <begin position="1"/>
        <end position="18"/>
    </location>
</feature>
<dbReference type="AlphaFoldDB" id="A0A2I0JXJ7"/>
<evidence type="ECO:0000313" key="4">
    <source>
        <dbReference type="Proteomes" id="UP000233551"/>
    </source>
</evidence>
<organism evidence="3 4">
    <name type="scientific">Punica granatum</name>
    <name type="common">Pomegranate</name>
    <dbReference type="NCBI Taxonomy" id="22663"/>
    <lineage>
        <taxon>Eukaryota</taxon>
        <taxon>Viridiplantae</taxon>
        <taxon>Streptophyta</taxon>
        <taxon>Embryophyta</taxon>
        <taxon>Tracheophyta</taxon>
        <taxon>Spermatophyta</taxon>
        <taxon>Magnoliopsida</taxon>
        <taxon>eudicotyledons</taxon>
        <taxon>Gunneridae</taxon>
        <taxon>Pentapetalae</taxon>
        <taxon>rosids</taxon>
        <taxon>malvids</taxon>
        <taxon>Myrtales</taxon>
        <taxon>Lythraceae</taxon>
        <taxon>Punica</taxon>
    </lineage>
</organism>
<protein>
    <submittedName>
        <fullName evidence="3">Uncharacterized protein</fullName>
    </submittedName>
</protein>
<name>A0A2I0JXJ7_PUNGR</name>
<evidence type="ECO:0000256" key="2">
    <source>
        <dbReference type="SAM" id="SignalP"/>
    </source>
</evidence>
<dbReference type="Proteomes" id="UP000233551">
    <property type="component" value="Unassembled WGS sequence"/>
</dbReference>
<reference evidence="3 4" key="1">
    <citation type="submission" date="2017-11" db="EMBL/GenBank/DDBJ databases">
        <title>De-novo sequencing of pomegranate (Punica granatum L.) genome.</title>
        <authorList>
            <person name="Akparov Z."/>
            <person name="Amiraslanov A."/>
            <person name="Hajiyeva S."/>
            <person name="Abbasov M."/>
            <person name="Kaur K."/>
            <person name="Hamwieh A."/>
            <person name="Solovyev V."/>
            <person name="Salamov A."/>
            <person name="Braich B."/>
            <person name="Kosarev P."/>
            <person name="Mahmoud A."/>
            <person name="Hajiyev E."/>
            <person name="Babayeva S."/>
            <person name="Izzatullayeva V."/>
            <person name="Mammadov A."/>
            <person name="Mammadov A."/>
            <person name="Sharifova S."/>
            <person name="Ojaghi J."/>
            <person name="Eynullazada K."/>
            <person name="Bayramov B."/>
            <person name="Abdulazimova A."/>
            <person name="Shahmuradov I."/>
        </authorList>
    </citation>
    <scope>NUCLEOTIDE SEQUENCE [LARGE SCALE GENOMIC DNA]</scope>
    <source>
        <strain evidence="4">cv. AG2017</strain>
        <tissue evidence="3">Leaf</tissue>
    </source>
</reference>
<evidence type="ECO:0000256" key="1">
    <source>
        <dbReference type="SAM" id="MobiDB-lite"/>
    </source>
</evidence>
<proteinExistence type="predicted"/>
<feature type="compositionally biased region" description="Acidic residues" evidence="1">
    <location>
        <begin position="93"/>
        <end position="114"/>
    </location>
</feature>
<feature type="chain" id="PRO_5014194563" evidence="2">
    <location>
        <begin position="19"/>
        <end position="151"/>
    </location>
</feature>
<keyword evidence="4" id="KW-1185">Reference proteome</keyword>
<sequence length="151" mass="16569">MALGLLLVVVVLWNGGEHYSCMATLSFGLRSHRPGPTDRSRNPRPDEKLANVEREGAIWSSRERDERRRRRSPLAEKEGWDLSGRRGETDSGGGEEGEGEEENEVEELEGEEEGPIVASLDGVGGRGLELGEEGIVEKGTGEGKTKVRVMR</sequence>
<feature type="compositionally biased region" description="Basic and acidic residues" evidence="1">
    <location>
        <begin position="135"/>
        <end position="145"/>
    </location>
</feature>
<comment type="caution">
    <text evidence="3">The sequence shown here is derived from an EMBL/GenBank/DDBJ whole genome shotgun (WGS) entry which is preliminary data.</text>
</comment>
<feature type="compositionally biased region" description="Basic and acidic residues" evidence="1">
    <location>
        <begin position="35"/>
        <end position="66"/>
    </location>
</feature>
<gene>
    <name evidence="3" type="ORF">CRG98_019374</name>
</gene>
<feature type="region of interest" description="Disordered" evidence="1">
    <location>
        <begin position="28"/>
        <end position="151"/>
    </location>
</feature>
<feature type="compositionally biased region" description="Basic and acidic residues" evidence="1">
    <location>
        <begin position="73"/>
        <end position="89"/>
    </location>
</feature>
<evidence type="ECO:0000313" key="3">
    <source>
        <dbReference type="EMBL" id="PKI60186.1"/>
    </source>
</evidence>
<accession>A0A2I0JXJ7</accession>
<keyword evidence="2" id="KW-0732">Signal</keyword>